<dbReference type="RefSeq" id="WP_093180605.1">
    <property type="nucleotide sequence ID" value="NZ_FMYH01000001.1"/>
</dbReference>
<dbReference type="Pfam" id="PF02929">
    <property type="entry name" value="Bgal_small_N"/>
    <property type="match status" value="1"/>
</dbReference>
<feature type="domain" description="Beta galactosidase small chain/" evidence="7">
    <location>
        <begin position="748"/>
        <end position="1025"/>
    </location>
</feature>
<dbReference type="InterPro" id="IPR004199">
    <property type="entry name" value="B-gal_small/dom_5"/>
</dbReference>
<dbReference type="SUPFAM" id="SSF49785">
    <property type="entry name" value="Galactose-binding domain-like"/>
    <property type="match status" value="1"/>
</dbReference>
<dbReference type="InterPro" id="IPR036156">
    <property type="entry name" value="Beta-gal/glucu_dom_sf"/>
</dbReference>
<dbReference type="EMBL" id="FMYH01000001">
    <property type="protein sequence ID" value="SDB86645.1"/>
    <property type="molecule type" value="Genomic_DNA"/>
</dbReference>
<dbReference type="GO" id="GO:0005990">
    <property type="term" value="P:lactose catabolic process"/>
    <property type="evidence" value="ECO:0007669"/>
    <property type="project" value="TreeGrafter"/>
</dbReference>
<dbReference type="InterPro" id="IPR032312">
    <property type="entry name" value="LacZ_4"/>
</dbReference>
<dbReference type="SUPFAM" id="SSF51445">
    <property type="entry name" value="(Trans)glycosidases"/>
    <property type="match status" value="1"/>
</dbReference>
<dbReference type="GO" id="GO:0004565">
    <property type="term" value="F:beta-galactosidase activity"/>
    <property type="evidence" value="ECO:0007669"/>
    <property type="project" value="UniProtKB-EC"/>
</dbReference>
<dbReference type="EC" id="3.2.1.23" evidence="3"/>
<dbReference type="PROSITE" id="PS00719">
    <property type="entry name" value="GLYCOSYL_HYDROL_F2_1"/>
    <property type="match status" value="1"/>
</dbReference>
<dbReference type="InterPro" id="IPR023230">
    <property type="entry name" value="Glyco_hydro_2_CS"/>
</dbReference>
<gene>
    <name evidence="8" type="ORF">SAMN05216410_0558</name>
</gene>
<comment type="similarity">
    <text evidence="2">Belongs to the glycosyl hydrolase 2 family.</text>
</comment>
<dbReference type="InterPro" id="IPR017853">
    <property type="entry name" value="GH"/>
</dbReference>
<comment type="catalytic activity">
    <reaction evidence="1">
        <text>Hydrolysis of terminal non-reducing beta-D-galactose residues in beta-D-galactosides.</text>
        <dbReference type="EC" id="3.2.1.23"/>
    </reaction>
</comment>
<accession>A0A1G6GY86</accession>
<evidence type="ECO:0000313" key="9">
    <source>
        <dbReference type="Proteomes" id="UP000199039"/>
    </source>
</evidence>
<sequence>MHPRAPHDVSDQLDASAYVTSFSPGAGREPARAVAPSDSLTIDLDGPWAFQLVPSLAQVTEGFESPVFDDASWDRLAVPSSWQIAGLRGESGDLLSPGEERYGRPAYTNVVYPFPVEPPFVPDDNPTGEYRRVVDLPDEAFGAIAAGGRVLVRFEGVDSSFALWCNGHPLGYSTGSRLPVEFDVTEHLVPGRNVLAARVHQWSAASYLEDQDMWWISGIFRSVRLVVLPEGGLRDHFVHADFDHASGEGVLRIETAVAAVLSIPALGIEGVPAGDELRIPAAVPWTAETPVLYDAVLSTPTERLSLRIGFRTVRVADGLITVNGKTIQFRGVNRHEWHPDTGRTLDAGTLLADVLLMKQHNINAVRTSHYPPDPRFLDLCDEYGLWVIDECDLETHGFTFEGWEGNPSADPRWQEAYLDRMSRTVERDKNHPSVVAWSLGNESGTGDNLRAMAEWTHGRDPSRFVHYEGDFDSPYVDVVSKMYDHPDAMRLFGENAEVRTTDPAADARRRSLPMILCEYAHAMGNGPGGLTEYQDLFDRYPRLHGGFVWEWIDHGIRQRATSGPNAGEEFYAYGGDFGEELHDGNFIADGLLFPDRVPSPGLLEYKKVTAPLRLSAEPSGEGIAVTVTSGYDHRDSSHLELRWTAETDGATIASGLLDAPVVPARGSTVVVLSLPDDVARAAERGATGETWLTIVAALVQDEPWAPAGHEVAWTQTRLGARPERVVAPEAQPEGRVSLEPRRISTGFELGGASFDEQGGLVAIGDVATGRLELDVWRAPTDNDVSTVGEDAARSWRALGLDRVHHRHVDVTVDGADLVVRSRTSAAGSASAFLTTLTWRAGTGGWIHVDVQVVPEGKFHKDRELESLGLGYGSPVTVPRIGLRVGLPAQLDHVEWFGLGPGEAYADTRRAQRVGRWESSVDDLQTPYLRPQENGNRQDVRWARIVSSSGSGIELRATTTVDITARPWTHHDLDAAAHPTDLERGDRVWLNIDASQHGIGSQSCGPGVLAKHRLDARATSYSFAWRAVGG</sequence>
<keyword evidence="5" id="KW-0326">Glycosidase</keyword>
<dbReference type="PANTHER" id="PTHR46323:SF2">
    <property type="entry name" value="BETA-GALACTOSIDASE"/>
    <property type="match status" value="1"/>
</dbReference>
<organism evidence="8 9">
    <name type="scientific">Sanguibacter gelidistatuariae</name>
    <dbReference type="NCBI Taxonomy" id="1814289"/>
    <lineage>
        <taxon>Bacteria</taxon>
        <taxon>Bacillati</taxon>
        <taxon>Actinomycetota</taxon>
        <taxon>Actinomycetes</taxon>
        <taxon>Micrococcales</taxon>
        <taxon>Sanguibacteraceae</taxon>
        <taxon>Sanguibacter</taxon>
    </lineage>
</organism>
<dbReference type="InterPro" id="IPR006103">
    <property type="entry name" value="Glyco_hydro_2_cat"/>
</dbReference>
<dbReference type="GO" id="GO:0030246">
    <property type="term" value="F:carbohydrate binding"/>
    <property type="evidence" value="ECO:0007669"/>
    <property type="project" value="InterPro"/>
</dbReference>
<dbReference type="Gene3D" id="2.70.98.10">
    <property type="match status" value="1"/>
</dbReference>
<name>A0A1G6GY86_9MICO</name>
<dbReference type="InterPro" id="IPR008979">
    <property type="entry name" value="Galactose-bd-like_sf"/>
</dbReference>
<protein>
    <recommendedName>
        <fullName evidence="3">beta-galactosidase</fullName>
        <ecNumber evidence="3">3.2.1.23</ecNumber>
    </recommendedName>
    <alternativeName>
        <fullName evidence="6">Lactase</fullName>
    </alternativeName>
</protein>
<keyword evidence="9" id="KW-1185">Reference proteome</keyword>
<dbReference type="InterPro" id="IPR006101">
    <property type="entry name" value="Glyco_hydro_2"/>
</dbReference>
<dbReference type="AlphaFoldDB" id="A0A1G6GY86"/>
<evidence type="ECO:0000313" key="8">
    <source>
        <dbReference type="EMBL" id="SDB86645.1"/>
    </source>
</evidence>
<dbReference type="Gene3D" id="3.20.20.80">
    <property type="entry name" value="Glycosidases"/>
    <property type="match status" value="1"/>
</dbReference>
<keyword evidence="4" id="KW-0378">Hydrolase</keyword>
<evidence type="ECO:0000256" key="4">
    <source>
        <dbReference type="ARBA" id="ARBA00022801"/>
    </source>
</evidence>
<dbReference type="InterPro" id="IPR050347">
    <property type="entry name" value="Bact_Beta-galactosidase"/>
</dbReference>
<dbReference type="STRING" id="1814289.SAMN05216410_0558"/>
<dbReference type="Pfam" id="PF02837">
    <property type="entry name" value="Glyco_hydro_2_N"/>
    <property type="match status" value="1"/>
</dbReference>
<dbReference type="PRINTS" id="PR00132">
    <property type="entry name" value="GLHYDRLASE2"/>
</dbReference>
<dbReference type="Gene3D" id="2.60.40.10">
    <property type="entry name" value="Immunoglobulins"/>
    <property type="match status" value="2"/>
</dbReference>
<evidence type="ECO:0000256" key="2">
    <source>
        <dbReference type="ARBA" id="ARBA00007401"/>
    </source>
</evidence>
<dbReference type="PANTHER" id="PTHR46323">
    <property type="entry name" value="BETA-GALACTOSIDASE"/>
    <property type="match status" value="1"/>
</dbReference>
<dbReference type="Gene3D" id="2.60.120.260">
    <property type="entry name" value="Galactose-binding domain-like"/>
    <property type="match status" value="1"/>
</dbReference>
<dbReference type="Proteomes" id="UP000199039">
    <property type="component" value="Unassembled WGS sequence"/>
</dbReference>
<dbReference type="InterPro" id="IPR014718">
    <property type="entry name" value="GH-type_carb-bd"/>
</dbReference>
<dbReference type="SUPFAM" id="SSF49303">
    <property type="entry name" value="beta-Galactosidase/glucuronidase domain"/>
    <property type="match status" value="2"/>
</dbReference>
<dbReference type="InterPro" id="IPR006104">
    <property type="entry name" value="Glyco_hydro_2_N"/>
</dbReference>
<evidence type="ECO:0000256" key="3">
    <source>
        <dbReference type="ARBA" id="ARBA00012756"/>
    </source>
</evidence>
<dbReference type="OrthoDB" id="9762066at2"/>
<dbReference type="SMART" id="SM01038">
    <property type="entry name" value="Bgal_small_N"/>
    <property type="match status" value="1"/>
</dbReference>
<dbReference type="InterPro" id="IPR013783">
    <property type="entry name" value="Ig-like_fold"/>
</dbReference>
<dbReference type="SUPFAM" id="SSF74650">
    <property type="entry name" value="Galactose mutarotase-like"/>
    <property type="match status" value="1"/>
</dbReference>
<evidence type="ECO:0000256" key="1">
    <source>
        <dbReference type="ARBA" id="ARBA00001412"/>
    </source>
</evidence>
<evidence type="ECO:0000256" key="6">
    <source>
        <dbReference type="ARBA" id="ARBA00032230"/>
    </source>
</evidence>
<dbReference type="Pfam" id="PF16353">
    <property type="entry name" value="LacZ_4"/>
    <property type="match status" value="1"/>
</dbReference>
<evidence type="ECO:0000259" key="7">
    <source>
        <dbReference type="SMART" id="SM01038"/>
    </source>
</evidence>
<reference evidence="8 9" key="1">
    <citation type="submission" date="2016-09" db="EMBL/GenBank/DDBJ databases">
        <authorList>
            <person name="Capua I."/>
            <person name="De Benedictis P."/>
            <person name="Joannis T."/>
            <person name="Lombin L.H."/>
            <person name="Cattoli G."/>
        </authorList>
    </citation>
    <scope>NUCLEOTIDE SEQUENCE [LARGE SCALE GENOMIC DNA]</scope>
    <source>
        <strain evidence="8 9">ISLP-3</strain>
    </source>
</reference>
<dbReference type="InterPro" id="IPR011013">
    <property type="entry name" value="Gal_mutarotase_sf_dom"/>
</dbReference>
<dbReference type="GO" id="GO:0009341">
    <property type="term" value="C:beta-galactosidase complex"/>
    <property type="evidence" value="ECO:0007669"/>
    <property type="project" value="InterPro"/>
</dbReference>
<evidence type="ECO:0000256" key="5">
    <source>
        <dbReference type="ARBA" id="ARBA00023295"/>
    </source>
</evidence>
<dbReference type="Pfam" id="PF02836">
    <property type="entry name" value="Glyco_hydro_2_C"/>
    <property type="match status" value="1"/>
</dbReference>
<proteinExistence type="inferred from homology"/>